<organism evidence="2 3">
    <name type="scientific">Pisolithus microcarpus 441</name>
    <dbReference type="NCBI Taxonomy" id="765257"/>
    <lineage>
        <taxon>Eukaryota</taxon>
        <taxon>Fungi</taxon>
        <taxon>Dikarya</taxon>
        <taxon>Basidiomycota</taxon>
        <taxon>Agaricomycotina</taxon>
        <taxon>Agaricomycetes</taxon>
        <taxon>Agaricomycetidae</taxon>
        <taxon>Boletales</taxon>
        <taxon>Sclerodermatineae</taxon>
        <taxon>Pisolithaceae</taxon>
        <taxon>Pisolithus</taxon>
    </lineage>
</organism>
<dbReference type="AlphaFoldDB" id="A0A0C9YQI7"/>
<keyword evidence="3" id="KW-1185">Reference proteome</keyword>
<evidence type="ECO:0000313" key="3">
    <source>
        <dbReference type="Proteomes" id="UP000054018"/>
    </source>
</evidence>
<reference evidence="2 3" key="1">
    <citation type="submission" date="2014-04" db="EMBL/GenBank/DDBJ databases">
        <authorList>
            <consortium name="DOE Joint Genome Institute"/>
            <person name="Kuo A."/>
            <person name="Kohler A."/>
            <person name="Costa M.D."/>
            <person name="Nagy L.G."/>
            <person name="Floudas D."/>
            <person name="Copeland A."/>
            <person name="Barry K.W."/>
            <person name="Cichocki N."/>
            <person name="Veneault-Fourrey C."/>
            <person name="LaButti K."/>
            <person name="Lindquist E.A."/>
            <person name="Lipzen A."/>
            <person name="Lundell T."/>
            <person name="Morin E."/>
            <person name="Murat C."/>
            <person name="Sun H."/>
            <person name="Tunlid A."/>
            <person name="Henrissat B."/>
            <person name="Grigoriev I.V."/>
            <person name="Hibbett D.S."/>
            <person name="Martin F."/>
            <person name="Nordberg H.P."/>
            <person name="Cantor M.N."/>
            <person name="Hua S.X."/>
        </authorList>
    </citation>
    <scope>NUCLEOTIDE SEQUENCE [LARGE SCALE GENOMIC DNA]</scope>
    <source>
        <strain evidence="2 3">441</strain>
    </source>
</reference>
<reference evidence="3" key="2">
    <citation type="submission" date="2015-01" db="EMBL/GenBank/DDBJ databases">
        <title>Evolutionary Origins and Diversification of the Mycorrhizal Mutualists.</title>
        <authorList>
            <consortium name="DOE Joint Genome Institute"/>
            <consortium name="Mycorrhizal Genomics Consortium"/>
            <person name="Kohler A."/>
            <person name="Kuo A."/>
            <person name="Nagy L.G."/>
            <person name="Floudas D."/>
            <person name="Copeland A."/>
            <person name="Barry K.W."/>
            <person name="Cichocki N."/>
            <person name="Veneault-Fourrey C."/>
            <person name="LaButti K."/>
            <person name="Lindquist E.A."/>
            <person name="Lipzen A."/>
            <person name="Lundell T."/>
            <person name="Morin E."/>
            <person name="Murat C."/>
            <person name="Riley R."/>
            <person name="Ohm R."/>
            <person name="Sun H."/>
            <person name="Tunlid A."/>
            <person name="Henrissat B."/>
            <person name="Grigoriev I.V."/>
            <person name="Hibbett D.S."/>
            <person name="Martin F."/>
        </authorList>
    </citation>
    <scope>NUCLEOTIDE SEQUENCE [LARGE SCALE GENOMIC DNA]</scope>
    <source>
        <strain evidence="3">441</strain>
    </source>
</reference>
<feature type="region of interest" description="Disordered" evidence="1">
    <location>
        <begin position="1"/>
        <end position="23"/>
    </location>
</feature>
<dbReference type="HOGENOM" id="CLU_2813351_0_0_1"/>
<accession>A0A0C9YQI7</accession>
<name>A0A0C9YQI7_9AGAM</name>
<gene>
    <name evidence="2" type="ORF">PISMIDRAFT_686787</name>
</gene>
<proteinExistence type="predicted"/>
<protein>
    <submittedName>
        <fullName evidence="2">Uncharacterized protein</fullName>
    </submittedName>
</protein>
<dbReference type="Proteomes" id="UP000054018">
    <property type="component" value="Unassembled WGS sequence"/>
</dbReference>
<sequence length="67" mass="8004">MQRNSLPLTHHSATHRQFQNGADETRTRFSIIKFEERHLLPNCSGRDVHTSIERMRKRHVPPWNTEN</sequence>
<evidence type="ECO:0000256" key="1">
    <source>
        <dbReference type="SAM" id="MobiDB-lite"/>
    </source>
</evidence>
<dbReference type="EMBL" id="KN833869">
    <property type="protein sequence ID" value="KIK16024.1"/>
    <property type="molecule type" value="Genomic_DNA"/>
</dbReference>
<evidence type="ECO:0000313" key="2">
    <source>
        <dbReference type="EMBL" id="KIK16024.1"/>
    </source>
</evidence>